<comment type="caution">
    <text evidence="2">The sequence shown here is derived from an EMBL/GenBank/DDBJ whole genome shotgun (WGS) entry which is preliminary data.</text>
</comment>
<keyword evidence="1" id="KW-1133">Transmembrane helix</keyword>
<dbReference type="EMBL" id="APNK01000010">
    <property type="protein sequence ID" value="KEZ77689.1"/>
    <property type="molecule type" value="Genomic_DNA"/>
</dbReference>
<dbReference type="InterPro" id="IPR019201">
    <property type="entry name" value="DUF2065"/>
</dbReference>
<proteinExistence type="predicted"/>
<organism evidence="2 3">
    <name type="scientific">Salinisphaera hydrothermalis (strain C41B8)</name>
    <dbReference type="NCBI Taxonomy" id="1304275"/>
    <lineage>
        <taxon>Bacteria</taxon>
        <taxon>Pseudomonadati</taxon>
        <taxon>Pseudomonadota</taxon>
        <taxon>Gammaproteobacteria</taxon>
        <taxon>Salinisphaerales</taxon>
        <taxon>Salinisphaeraceae</taxon>
        <taxon>Salinisphaera</taxon>
    </lineage>
</organism>
<accession>A0A084ILV5</accession>
<evidence type="ECO:0000313" key="2">
    <source>
        <dbReference type="EMBL" id="KEZ77689.1"/>
    </source>
</evidence>
<evidence type="ECO:0008006" key="4">
    <source>
        <dbReference type="Google" id="ProtNLM"/>
    </source>
</evidence>
<dbReference type="Pfam" id="PF09838">
    <property type="entry name" value="DUF2065"/>
    <property type="match status" value="1"/>
</dbReference>
<protein>
    <recommendedName>
        <fullName evidence="4">DUF2065 domain-containing protein</fullName>
    </recommendedName>
</protein>
<evidence type="ECO:0000313" key="3">
    <source>
        <dbReference type="Proteomes" id="UP000028302"/>
    </source>
</evidence>
<dbReference type="Proteomes" id="UP000028302">
    <property type="component" value="Unassembled WGS sequence"/>
</dbReference>
<feature type="transmembrane region" description="Helical" evidence="1">
    <location>
        <begin position="6"/>
        <end position="23"/>
    </location>
</feature>
<keyword evidence="1" id="KW-0472">Membrane</keyword>
<sequence length="63" mass="7162">MWVDLLRALALVCVIEGLMPFIAPERWRETVLRLAEVAPRQLRIFGAVMIAVGVVALQFLHYV</sequence>
<evidence type="ECO:0000256" key="1">
    <source>
        <dbReference type="SAM" id="Phobius"/>
    </source>
</evidence>
<dbReference type="eggNOG" id="COG3242">
    <property type="taxonomic scope" value="Bacteria"/>
</dbReference>
<dbReference type="PANTHER" id="PTHR38602">
    <property type="entry name" value="INNER MEMBRANE PROTEIN-RELATED"/>
    <property type="match status" value="1"/>
</dbReference>
<reference evidence="2 3" key="1">
    <citation type="submission" date="2013-03" db="EMBL/GenBank/DDBJ databases">
        <title>Salinisphaera hydrothermalis C41B8 Genome Sequencing.</title>
        <authorList>
            <person name="Li C."/>
            <person name="Lai Q."/>
            <person name="Shao Z."/>
        </authorList>
    </citation>
    <scope>NUCLEOTIDE SEQUENCE [LARGE SCALE GENOMIC DNA]</scope>
    <source>
        <strain evidence="2 3">C41B8</strain>
    </source>
</reference>
<dbReference type="PANTHER" id="PTHR38602:SF1">
    <property type="entry name" value="INNER MEMBRANE PROTEIN"/>
    <property type="match status" value="1"/>
</dbReference>
<keyword evidence="3" id="KW-1185">Reference proteome</keyword>
<name>A0A084ILV5_SALHC</name>
<dbReference type="RefSeq" id="WP_037336768.1">
    <property type="nucleotide sequence ID" value="NZ_APNK01000010.1"/>
</dbReference>
<dbReference type="STRING" id="1304275.C41B8_08890"/>
<dbReference type="OrthoDB" id="9182237at2"/>
<dbReference type="AlphaFoldDB" id="A0A084ILV5"/>
<gene>
    <name evidence="2" type="ORF">C41B8_08890</name>
</gene>
<feature type="transmembrane region" description="Helical" evidence="1">
    <location>
        <begin position="44"/>
        <end position="62"/>
    </location>
</feature>
<keyword evidence="1" id="KW-0812">Transmembrane</keyword>